<feature type="domain" description="Radical SAM core" evidence="8">
    <location>
        <begin position="36"/>
        <end position="103"/>
    </location>
</feature>
<evidence type="ECO:0000256" key="2">
    <source>
        <dbReference type="ARBA" id="ARBA00022485"/>
    </source>
</evidence>
<keyword evidence="5" id="KW-0560">Oxidoreductase</keyword>
<evidence type="ECO:0000256" key="1">
    <source>
        <dbReference type="ARBA" id="ARBA00001966"/>
    </source>
</evidence>
<keyword evidence="7" id="KW-0411">Iron-sulfur</keyword>
<dbReference type="PROSITE" id="PS01305">
    <property type="entry name" value="MOAA_NIFB_PQQE"/>
    <property type="match status" value="1"/>
</dbReference>
<keyword evidence="4" id="KW-0479">Metal-binding</keyword>
<dbReference type="CDD" id="cd01335">
    <property type="entry name" value="Radical_SAM"/>
    <property type="match status" value="1"/>
</dbReference>
<dbReference type="SUPFAM" id="SSF102114">
    <property type="entry name" value="Radical SAM enzymes"/>
    <property type="match status" value="1"/>
</dbReference>
<organism evidence="9">
    <name type="scientific">uncultured Caudovirales phage</name>
    <dbReference type="NCBI Taxonomy" id="2100421"/>
    <lineage>
        <taxon>Viruses</taxon>
        <taxon>Duplodnaviria</taxon>
        <taxon>Heunggongvirae</taxon>
        <taxon>Uroviricota</taxon>
        <taxon>Caudoviricetes</taxon>
        <taxon>Peduoviridae</taxon>
        <taxon>Maltschvirus</taxon>
        <taxon>Maltschvirus maltsch</taxon>
    </lineage>
</organism>
<dbReference type="EMBL" id="LR796294">
    <property type="protein sequence ID" value="CAB4134899.1"/>
    <property type="molecule type" value="Genomic_DNA"/>
</dbReference>
<evidence type="ECO:0000256" key="6">
    <source>
        <dbReference type="ARBA" id="ARBA00023004"/>
    </source>
</evidence>
<gene>
    <name evidence="9" type="ORF">UFOVP127_165</name>
    <name evidence="10" type="ORF">UFOVP276_28</name>
</gene>
<dbReference type="GO" id="GO:0046872">
    <property type="term" value="F:metal ion binding"/>
    <property type="evidence" value="ECO:0007669"/>
    <property type="project" value="UniProtKB-KW"/>
</dbReference>
<dbReference type="GO" id="GO:0006783">
    <property type="term" value="P:heme biosynthetic process"/>
    <property type="evidence" value="ECO:0007669"/>
    <property type="project" value="TreeGrafter"/>
</dbReference>
<keyword evidence="6" id="KW-0408">Iron</keyword>
<dbReference type="SFLD" id="SFLDG01067">
    <property type="entry name" value="SPASM/twitch_domain_containing"/>
    <property type="match status" value="1"/>
</dbReference>
<dbReference type="Pfam" id="PF04055">
    <property type="entry name" value="Radical_SAM"/>
    <property type="match status" value="1"/>
</dbReference>
<dbReference type="PANTHER" id="PTHR11228">
    <property type="entry name" value="RADICAL SAM DOMAIN PROTEIN"/>
    <property type="match status" value="1"/>
</dbReference>
<evidence type="ECO:0000256" key="3">
    <source>
        <dbReference type="ARBA" id="ARBA00022691"/>
    </source>
</evidence>
<keyword evidence="2" id="KW-0004">4Fe-4S</keyword>
<dbReference type="SFLD" id="SFLDS00029">
    <property type="entry name" value="Radical_SAM"/>
    <property type="match status" value="1"/>
</dbReference>
<protein>
    <submittedName>
        <fullName evidence="9">COG0535 Predicted Fe-S oxidoreductases</fullName>
    </submittedName>
</protein>
<comment type="cofactor">
    <cofactor evidence="1">
        <name>[4Fe-4S] cluster</name>
        <dbReference type="ChEBI" id="CHEBI:49883"/>
    </cofactor>
</comment>
<dbReference type="InterPro" id="IPR050377">
    <property type="entry name" value="Radical_SAM_PqqE_MftC-like"/>
</dbReference>
<dbReference type="EMBL" id="LR796249">
    <property type="protein sequence ID" value="CAB4131583.1"/>
    <property type="molecule type" value="Genomic_DNA"/>
</dbReference>
<evidence type="ECO:0000256" key="4">
    <source>
        <dbReference type="ARBA" id="ARBA00022723"/>
    </source>
</evidence>
<dbReference type="InterPro" id="IPR013785">
    <property type="entry name" value="Aldolase_TIM"/>
</dbReference>
<evidence type="ECO:0000259" key="8">
    <source>
        <dbReference type="Pfam" id="PF04055"/>
    </source>
</evidence>
<accession>A0A6J5LDY8</accession>
<dbReference type="InterPro" id="IPR058240">
    <property type="entry name" value="rSAM_sf"/>
</dbReference>
<dbReference type="InterPro" id="IPR007197">
    <property type="entry name" value="rSAM"/>
</dbReference>
<dbReference type="PANTHER" id="PTHR11228:SF7">
    <property type="entry name" value="PQQA PEPTIDE CYCLASE"/>
    <property type="match status" value="1"/>
</dbReference>
<evidence type="ECO:0000256" key="5">
    <source>
        <dbReference type="ARBA" id="ARBA00023002"/>
    </source>
</evidence>
<keyword evidence="3" id="KW-0949">S-adenosyl-L-methionine</keyword>
<sequence length="311" mass="35846">MLRSSLYWDAFEKRAEETSRCLKTGIPVPVRRVAIFVTDRCNLRCKYCSMTTIGHTMSKERFVDIVGRHKDAIIHITGGEPSTVPWLYSTLALQEGNFHLNTNAVIEPPYWHVQRLKVSLDSHIPDEWDELVGVKGAFNKVVSNVQKSIDKTVTSITCLMSSKNFRQLPAFVDFCNKEFPGLYAIFFSVYKGNNKESVMSSSDVEEFFRDVKPLLEERLLPESLALFQETIDEKCRLLQGIRFPQNNVKTCYLSLSERVYDWEKESHCSHLYRDNVIGGAVPHEKCLYGCNRRLVSFNQEVEQLMRANEVQ</sequence>
<dbReference type="Gene3D" id="3.20.20.70">
    <property type="entry name" value="Aldolase class I"/>
    <property type="match status" value="1"/>
</dbReference>
<evidence type="ECO:0000256" key="7">
    <source>
        <dbReference type="ARBA" id="ARBA00023014"/>
    </source>
</evidence>
<dbReference type="InterPro" id="IPR000385">
    <property type="entry name" value="MoaA_NifB_PqqE_Fe-S-bd_CS"/>
</dbReference>
<name>A0A6J5LDY8_9CAUD</name>
<dbReference type="GO" id="GO:0016491">
    <property type="term" value="F:oxidoreductase activity"/>
    <property type="evidence" value="ECO:0007669"/>
    <property type="project" value="UniProtKB-KW"/>
</dbReference>
<proteinExistence type="predicted"/>
<evidence type="ECO:0000313" key="9">
    <source>
        <dbReference type="EMBL" id="CAB4131583.1"/>
    </source>
</evidence>
<evidence type="ECO:0000313" key="10">
    <source>
        <dbReference type="EMBL" id="CAB4134899.1"/>
    </source>
</evidence>
<dbReference type="GO" id="GO:0051539">
    <property type="term" value="F:4 iron, 4 sulfur cluster binding"/>
    <property type="evidence" value="ECO:0007669"/>
    <property type="project" value="UniProtKB-KW"/>
</dbReference>
<reference evidence="9" key="1">
    <citation type="submission" date="2020-04" db="EMBL/GenBank/DDBJ databases">
        <authorList>
            <person name="Chiriac C."/>
            <person name="Salcher M."/>
            <person name="Ghai R."/>
            <person name="Kavagutti S V."/>
        </authorList>
    </citation>
    <scope>NUCLEOTIDE SEQUENCE</scope>
</reference>